<dbReference type="PROSITE" id="PS50088">
    <property type="entry name" value="ANK_REPEAT"/>
    <property type="match status" value="6"/>
</dbReference>
<organism evidence="6 7">
    <name type="scientific">Phomopsis amygdali</name>
    <name type="common">Fusicoccum amygdali</name>
    <dbReference type="NCBI Taxonomy" id="1214568"/>
    <lineage>
        <taxon>Eukaryota</taxon>
        <taxon>Fungi</taxon>
        <taxon>Dikarya</taxon>
        <taxon>Ascomycota</taxon>
        <taxon>Pezizomycotina</taxon>
        <taxon>Sordariomycetes</taxon>
        <taxon>Sordariomycetidae</taxon>
        <taxon>Diaporthales</taxon>
        <taxon>Diaporthaceae</taxon>
        <taxon>Diaporthe</taxon>
    </lineage>
</organism>
<keyword evidence="5" id="KW-0812">Transmembrane</keyword>
<dbReference type="Pfam" id="PF00023">
    <property type="entry name" value="Ank"/>
    <property type="match status" value="2"/>
</dbReference>
<dbReference type="SUPFAM" id="SSF48403">
    <property type="entry name" value="Ankyrin repeat"/>
    <property type="match status" value="2"/>
</dbReference>
<keyword evidence="5" id="KW-0472">Membrane</keyword>
<dbReference type="Gene3D" id="1.20.58.340">
    <property type="entry name" value="Magnesium transport protein CorA, transmembrane region"/>
    <property type="match status" value="1"/>
</dbReference>
<sequence>MDNTLNPQNGPDRQSVDGPRHAETTNHGPSSLFPQSALGGGTSFWSESVVVMPDQPLASSQAVMDWGQIPQKSLIDDATQTTSGFNSHTQWSTQSVFDDGNRPQTSDSEVMAKLLDCLPLWNTHSRKRSSKLRTRFMRILQDYPDVNLNKLVNGKALLHAVCRQSKVDVLDLLLQSPHINVNIRDGHKSQTPLHVAVTQGTLSSVEQLLNVAEIDVQAEDADGYIAVHYAANSAIPTADTWSFGNEIKDYSRIFLQLCRDGAVNAKTPERRGPLHLAAEAGNIPALNVLLAQPDLDINMKDVHGDTALHLAQNDEVIDLLLDKALDANVQNIDGNTALHCELARRLMVLTQPLFTHTRLDADMPNKKGEQLVHIAAAQRSIEVFKHLAATPPSGNINMQTESGETVLHIAIQAENTDFVKHLLTLPNIDVNFRDERLQTPLHLACEKGNINIVNHLLTFPRIDVNIKDQRLQTPLHLACGKGHTEIVKDLRGVSSIDVNAQDEKSRTPLHLACEEGHIDSVRILLDHAHILAQARATDCRHIASGLASGTRIVCDSLPITLDIDQRVPDSGATALHFAAHGGHLETVFILLEHGANPQLTCRSFVNPSNAVELDAAGVATKIEVIDLIRRYRWRPISLNPDPRSPAQEDLLETHASGVYVVWEWPRAEYSLNEHSKNTRRRRQRIFSDVSSVKRIYDCLGSGFRKGLQPCEEEQWQIRHASNSSFPELEYKGYGGRYKRIPEKERETKWVHFSAQNDFCRLIYSHDSLHTEGIDVLTFIDDTFDQGSMDRISNEDLHRQHCVNVSNLPVVTDQETIEDSSTPRKSRINYSDGGAGNEAQHYSVADIVIPLIDIDMMSPGFVSNDISYVDNNDGQPSVLTTDPHESPGLNVKEQRHVEMMKSFHSAFNSQRARTLDHYFHRDLADADLQMVNAEQVVSRFIHYEQAKREPCSRQNNICNDNLRLNPRSRSYPLTKVLTNPMGTTAADLENAWVDEGREKSNIRSELARQFVLVVPQIWLWKIDNVLITAFPAKWDSSNMHSAQEYIRYRVETQKEDVSSDKLLHEILVACLEYQPTFSLFGRQLTYQDAFSGEISRISRDIDHCYKSFRNDLGKSDDRFLDSFRTATTSLLDIDDVLNELTMIKRVYQNQAQVWEDMHKDQTLAMKCSCRPDQAPRRLYTVMTRLEEDAQRVRESVVTLLQLTQGSASTENALKASEQSKILAIFTVVTVIFTPLSWIAALFALKIESFHAEEAWTSGQVAGGSSTLILCALGWKWLNRDRAAGEQGDVGAAHTVHDHETRK</sequence>
<feature type="repeat" description="ANK" evidence="3">
    <location>
        <begin position="504"/>
        <end position="527"/>
    </location>
</feature>
<reference evidence="6" key="1">
    <citation type="submission" date="2023-06" db="EMBL/GenBank/DDBJ databases">
        <authorList>
            <person name="Noh H."/>
        </authorList>
    </citation>
    <scope>NUCLEOTIDE SEQUENCE</scope>
    <source>
        <strain evidence="6">DUCC20226</strain>
    </source>
</reference>
<gene>
    <name evidence="6" type="ORF">N8I77_006760</name>
</gene>
<dbReference type="PANTHER" id="PTHR24173:SF74">
    <property type="entry name" value="ANKYRIN REPEAT DOMAIN-CONTAINING PROTEIN 16"/>
    <property type="match status" value="1"/>
</dbReference>
<feature type="repeat" description="ANK" evidence="3">
    <location>
        <begin position="570"/>
        <end position="602"/>
    </location>
</feature>
<evidence type="ECO:0000256" key="4">
    <source>
        <dbReference type="SAM" id="MobiDB-lite"/>
    </source>
</evidence>
<evidence type="ECO:0000313" key="7">
    <source>
        <dbReference type="Proteomes" id="UP001265746"/>
    </source>
</evidence>
<evidence type="ECO:0000256" key="3">
    <source>
        <dbReference type="PROSITE-ProRule" id="PRU00023"/>
    </source>
</evidence>
<evidence type="ECO:0008006" key="8">
    <source>
        <dbReference type="Google" id="ProtNLM"/>
    </source>
</evidence>
<feature type="region of interest" description="Disordered" evidence="4">
    <location>
        <begin position="81"/>
        <end position="105"/>
    </location>
</feature>
<feature type="region of interest" description="Disordered" evidence="4">
    <location>
        <begin position="1"/>
        <end position="38"/>
    </location>
</feature>
<evidence type="ECO:0000313" key="6">
    <source>
        <dbReference type="EMBL" id="KAK2608128.1"/>
    </source>
</evidence>
<feature type="repeat" description="ANK" evidence="3">
    <location>
        <begin position="402"/>
        <end position="435"/>
    </location>
</feature>
<keyword evidence="7" id="KW-1185">Reference proteome</keyword>
<dbReference type="Proteomes" id="UP001265746">
    <property type="component" value="Unassembled WGS sequence"/>
</dbReference>
<name>A0AAD9SIU1_PHOAM</name>
<dbReference type="InterPro" id="IPR036770">
    <property type="entry name" value="Ankyrin_rpt-contain_sf"/>
</dbReference>
<evidence type="ECO:0000256" key="2">
    <source>
        <dbReference type="ARBA" id="ARBA00023043"/>
    </source>
</evidence>
<feature type="compositionally biased region" description="Basic and acidic residues" evidence="4">
    <location>
        <begin position="14"/>
        <end position="24"/>
    </location>
</feature>
<feature type="compositionally biased region" description="Polar residues" evidence="4">
    <location>
        <begin position="1"/>
        <end position="12"/>
    </location>
</feature>
<dbReference type="EMBL" id="JAUJFL010000003">
    <property type="protein sequence ID" value="KAK2608128.1"/>
    <property type="molecule type" value="Genomic_DNA"/>
</dbReference>
<feature type="transmembrane region" description="Helical" evidence="5">
    <location>
        <begin position="1220"/>
        <end position="1243"/>
    </location>
</feature>
<keyword evidence="2 3" id="KW-0040">ANK repeat</keyword>
<accession>A0AAD9SIU1</accession>
<comment type="caution">
    <text evidence="6">The sequence shown here is derived from an EMBL/GenBank/DDBJ whole genome shotgun (WGS) entry which is preliminary data.</text>
</comment>
<keyword evidence="1" id="KW-0677">Repeat</keyword>
<dbReference type="Pfam" id="PF13857">
    <property type="entry name" value="Ank_5"/>
    <property type="match status" value="1"/>
</dbReference>
<proteinExistence type="predicted"/>
<evidence type="ECO:0000256" key="5">
    <source>
        <dbReference type="SAM" id="Phobius"/>
    </source>
</evidence>
<keyword evidence="5" id="KW-1133">Transmembrane helix</keyword>
<feature type="repeat" description="ANK" evidence="3">
    <location>
        <begin position="269"/>
        <end position="302"/>
    </location>
</feature>
<evidence type="ECO:0000256" key="1">
    <source>
        <dbReference type="ARBA" id="ARBA00022737"/>
    </source>
</evidence>
<protein>
    <recommendedName>
        <fullName evidence="8">Ankyrin repeat protein</fullName>
    </recommendedName>
</protein>
<feature type="repeat" description="ANK" evidence="3">
    <location>
        <begin position="436"/>
        <end position="469"/>
    </location>
</feature>
<dbReference type="PANTHER" id="PTHR24173">
    <property type="entry name" value="ANKYRIN REPEAT CONTAINING"/>
    <property type="match status" value="1"/>
</dbReference>
<feature type="compositionally biased region" description="Polar residues" evidence="4">
    <location>
        <begin position="25"/>
        <end position="34"/>
    </location>
</feature>
<feature type="repeat" description="ANK" evidence="3">
    <location>
        <begin position="188"/>
        <end position="221"/>
    </location>
</feature>
<dbReference type="InterPro" id="IPR002110">
    <property type="entry name" value="Ankyrin_rpt"/>
</dbReference>
<dbReference type="Gene3D" id="1.25.40.20">
    <property type="entry name" value="Ankyrin repeat-containing domain"/>
    <property type="match status" value="5"/>
</dbReference>
<dbReference type="Pfam" id="PF12796">
    <property type="entry name" value="Ank_2"/>
    <property type="match status" value="2"/>
</dbReference>
<dbReference type="PROSITE" id="PS50297">
    <property type="entry name" value="ANK_REP_REGION"/>
    <property type="match status" value="4"/>
</dbReference>
<dbReference type="SMART" id="SM00248">
    <property type="entry name" value="ANK"/>
    <property type="match status" value="11"/>
</dbReference>